<keyword evidence="7" id="KW-0496">Mitochondrion</keyword>
<evidence type="ECO:0000256" key="3">
    <source>
        <dbReference type="ARBA" id="ARBA00022448"/>
    </source>
</evidence>
<keyword evidence="8 9" id="KW-0472">Membrane</keyword>
<evidence type="ECO:0000256" key="9">
    <source>
        <dbReference type="PROSITE-ProRule" id="PRU00282"/>
    </source>
</evidence>
<dbReference type="Gene3D" id="1.50.40.10">
    <property type="entry name" value="Mitochondrial carrier domain"/>
    <property type="match status" value="2"/>
</dbReference>
<reference evidence="12" key="1">
    <citation type="submission" date="2021-01" db="EMBL/GenBank/DDBJ databases">
        <authorList>
            <person name="Corre E."/>
            <person name="Pelletier E."/>
            <person name="Niang G."/>
            <person name="Scheremetjew M."/>
            <person name="Finn R."/>
            <person name="Kale V."/>
            <person name="Holt S."/>
            <person name="Cochrane G."/>
            <person name="Meng A."/>
            <person name="Brown T."/>
            <person name="Cohen L."/>
        </authorList>
    </citation>
    <scope>NUCLEOTIDE SEQUENCE</scope>
    <source>
        <strain evidence="12">CCMP1897</strain>
    </source>
</reference>
<dbReference type="InterPro" id="IPR050567">
    <property type="entry name" value="Mitochondrial_Carrier"/>
</dbReference>
<evidence type="ECO:0000256" key="5">
    <source>
        <dbReference type="ARBA" id="ARBA00022737"/>
    </source>
</evidence>
<keyword evidence="4 9" id="KW-0812">Transmembrane</keyword>
<dbReference type="PANTHER" id="PTHR45624:SF12">
    <property type="entry name" value="MITOCHONDRIAL ORNITHINE TRANSPORTER 1"/>
    <property type="match status" value="1"/>
</dbReference>
<evidence type="ECO:0000256" key="2">
    <source>
        <dbReference type="ARBA" id="ARBA00006375"/>
    </source>
</evidence>
<dbReference type="GO" id="GO:0000064">
    <property type="term" value="F:L-ornithine transmembrane transporter activity"/>
    <property type="evidence" value="ECO:0007669"/>
    <property type="project" value="TreeGrafter"/>
</dbReference>
<dbReference type="AlphaFoldDB" id="A0A7S3UEL0"/>
<gene>
    <name evidence="12" type="ORF">PSAL00342_LOCUS3527</name>
</gene>
<feature type="region of interest" description="Disordered" evidence="11">
    <location>
        <begin position="15"/>
        <end position="37"/>
    </location>
</feature>
<proteinExistence type="inferred from homology"/>
<evidence type="ECO:0000256" key="1">
    <source>
        <dbReference type="ARBA" id="ARBA00004225"/>
    </source>
</evidence>
<dbReference type="Pfam" id="PF00153">
    <property type="entry name" value="Mito_carr"/>
    <property type="match status" value="3"/>
</dbReference>
<evidence type="ECO:0000256" key="4">
    <source>
        <dbReference type="ARBA" id="ARBA00022692"/>
    </source>
</evidence>
<comment type="subcellular location">
    <subcellularLocation>
        <location evidence="1">Mitochondrion membrane</location>
        <topology evidence="1">Multi-pass membrane protein</topology>
    </subcellularLocation>
</comment>
<accession>A0A7S3UEL0</accession>
<feature type="compositionally biased region" description="Polar residues" evidence="11">
    <location>
        <begin position="15"/>
        <end position="34"/>
    </location>
</feature>
<keyword evidence="5" id="KW-0677">Repeat</keyword>
<dbReference type="InterPro" id="IPR023395">
    <property type="entry name" value="MCP_dom_sf"/>
</dbReference>
<evidence type="ECO:0000313" key="12">
    <source>
        <dbReference type="EMBL" id="CAE0609708.1"/>
    </source>
</evidence>
<sequence length="451" mass="47940">MDRFLCGRMVHQVNSGKVSSSTSETPGRSATVPSWSPRARSYASRSLQGSPGLRGLDVRPIVPSLPNLVLLPSRSIRTQSRASHHPAIGLCTVLGISFTSTPPWYRPSMQLAALPRWWWEELLRKVERFTVTCEPVGTPPTAAMSETNFAKDLVAGTAAGVSQIVVGHPFDTIKVKMQSGGAASGGAMDALRHTVRTEGARAGLFRGMGAPLASVAAVNALLFTVRGQVEKALAHEDGTPLNHWDQMKVGAVAGSAVSLISCPTELIKCRLQAQDQGNATPVREKANQANGAFKGTVASRSFSASATAGAETVLYKGPIDVARRTGWKGLYRGYGATLLREVPGSALMLASYASALDSLEAQGGIVQKTAPLLAGALGGAVYWSITYPVDFIKSKVQTDMSYRNARECALKVFEAKGVPGFFRGFSPCFLRSLPANGATFVAYEVVRSQLN</sequence>
<dbReference type="PANTHER" id="PTHR45624">
    <property type="entry name" value="MITOCHONDRIAL BASIC AMINO ACIDS TRANSPORTER-RELATED"/>
    <property type="match status" value="1"/>
</dbReference>
<evidence type="ECO:0000256" key="8">
    <source>
        <dbReference type="ARBA" id="ARBA00023136"/>
    </source>
</evidence>
<dbReference type="InterPro" id="IPR018108">
    <property type="entry name" value="MCP_transmembrane"/>
</dbReference>
<evidence type="ECO:0008006" key="13">
    <source>
        <dbReference type="Google" id="ProtNLM"/>
    </source>
</evidence>
<keyword evidence="6" id="KW-1133">Transmembrane helix</keyword>
<name>A0A7S3UEL0_9CHLO</name>
<evidence type="ECO:0000256" key="10">
    <source>
        <dbReference type="RuleBase" id="RU000488"/>
    </source>
</evidence>
<protein>
    <recommendedName>
        <fullName evidence="13">Mitochondrial carrier protein</fullName>
    </recommendedName>
</protein>
<dbReference type="GO" id="GO:0031966">
    <property type="term" value="C:mitochondrial membrane"/>
    <property type="evidence" value="ECO:0007669"/>
    <property type="project" value="UniProtKB-SubCell"/>
</dbReference>
<feature type="repeat" description="Solcar" evidence="9">
    <location>
        <begin position="241"/>
        <end position="358"/>
    </location>
</feature>
<evidence type="ECO:0000256" key="6">
    <source>
        <dbReference type="ARBA" id="ARBA00022989"/>
    </source>
</evidence>
<feature type="repeat" description="Solcar" evidence="9">
    <location>
        <begin position="366"/>
        <end position="449"/>
    </location>
</feature>
<organism evidence="12">
    <name type="scientific">Picocystis salinarum</name>
    <dbReference type="NCBI Taxonomy" id="88271"/>
    <lineage>
        <taxon>Eukaryota</taxon>
        <taxon>Viridiplantae</taxon>
        <taxon>Chlorophyta</taxon>
        <taxon>Picocystophyceae</taxon>
        <taxon>Picocystales</taxon>
        <taxon>Picocystaceae</taxon>
        <taxon>Picocystis</taxon>
    </lineage>
</organism>
<dbReference type="GO" id="GO:1990575">
    <property type="term" value="P:mitochondrial L-ornithine transmembrane transport"/>
    <property type="evidence" value="ECO:0007669"/>
    <property type="project" value="TreeGrafter"/>
</dbReference>
<feature type="repeat" description="Solcar" evidence="9">
    <location>
        <begin position="147"/>
        <end position="232"/>
    </location>
</feature>
<evidence type="ECO:0000256" key="7">
    <source>
        <dbReference type="ARBA" id="ARBA00023128"/>
    </source>
</evidence>
<dbReference type="SUPFAM" id="SSF103506">
    <property type="entry name" value="Mitochondrial carrier"/>
    <property type="match status" value="1"/>
</dbReference>
<evidence type="ECO:0000256" key="11">
    <source>
        <dbReference type="SAM" id="MobiDB-lite"/>
    </source>
</evidence>
<keyword evidence="3 10" id="KW-0813">Transport</keyword>
<comment type="similarity">
    <text evidence="2 10">Belongs to the mitochondrial carrier (TC 2.A.29) family.</text>
</comment>
<dbReference type="EMBL" id="HBIS01003892">
    <property type="protein sequence ID" value="CAE0609708.1"/>
    <property type="molecule type" value="Transcribed_RNA"/>
</dbReference>
<dbReference type="PROSITE" id="PS50920">
    <property type="entry name" value="SOLCAR"/>
    <property type="match status" value="3"/>
</dbReference>